<dbReference type="WBParaSite" id="PS1159_v2.g16451.t2">
    <property type="protein sequence ID" value="PS1159_v2.g16451.t2"/>
    <property type="gene ID" value="PS1159_v2.g16451"/>
</dbReference>
<accession>A0AC35FDN6</accession>
<proteinExistence type="predicted"/>
<protein>
    <submittedName>
        <fullName evidence="2">Fucosyltransferase</fullName>
    </submittedName>
</protein>
<evidence type="ECO:0000313" key="1">
    <source>
        <dbReference type="Proteomes" id="UP000887580"/>
    </source>
</evidence>
<evidence type="ECO:0000313" key="2">
    <source>
        <dbReference type="WBParaSite" id="PS1159_v2.g16451.t2"/>
    </source>
</evidence>
<reference evidence="2" key="1">
    <citation type="submission" date="2022-11" db="UniProtKB">
        <authorList>
            <consortium name="WormBaseParasite"/>
        </authorList>
    </citation>
    <scope>IDENTIFICATION</scope>
</reference>
<organism evidence="1 2">
    <name type="scientific">Panagrolaimus sp. PS1159</name>
    <dbReference type="NCBI Taxonomy" id="55785"/>
    <lineage>
        <taxon>Eukaryota</taxon>
        <taxon>Metazoa</taxon>
        <taxon>Ecdysozoa</taxon>
        <taxon>Nematoda</taxon>
        <taxon>Chromadorea</taxon>
        <taxon>Rhabditida</taxon>
        <taxon>Tylenchina</taxon>
        <taxon>Panagrolaimomorpha</taxon>
        <taxon>Panagrolaimoidea</taxon>
        <taxon>Panagrolaimidae</taxon>
        <taxon>Panagrolaimus</taxon>
    </lineage>
</organism>
<name>A0AC35FDN6_9BILA</name>
<dbReference type="Proteomes" id="UP000887580">
    <property type="component" value="Unplaced"/>
</dbReference>
<sequence>MYKIEKSNLWNLRLPAILSVSVIFLLGWGYFSLSSKNKNSSPDFIQLSTSTPNNKTTFLPPINPTTKHLPLILAYNSFFGSSMFSSSALAGIKKCKFECRYSENPQLYPQSDVAIFHARSFRKMDPILSSSSKPDRLNVFYALEAAANEKISGRGIPKDFFNVTMTFRRDSTIWRPYDKFEKLRPKEMDDERFVWSDEQINKAIEKKSDLALQFVSNCVTHSRREKYLAALQKYTNITIFGKCNKNVFPYDSSMKKEFEKHYFYLAFENAVCDDYVTEKFWRLKTLIVPVVLKRSILKGIIDDEFFIAADDFESPEALIEKLESLSQNPEEYKNLSQNPEEYKKYFGWTKKFKKTETPRSKLDNFCKLCEMATKKEKYMVSDIYEWWEQKSNCKSNFAKTITGKNSWLKGF</sequence>